<dbReference type="SUPFAM" id="SSF103473">
    <property type="entry name" value="MFS general substrate transporter"/>
    <property type="match status" value="1"/>
</dbReference>
<dbReference type="Gene3D" id="1.20.1250.20">
    <property type="entry name" value="MFS general substrate transporter like domains"/>
    <property type="match status" value="1"/>
</dbReference>
<feature type="transmembrane region" description="Helical" evidence="6">
    <location>
        <begin position="48"/>
        <end position="73"/>
    </location>
</feature>
<feature type="transmembrane region" description="Helical" evidence="6">
    <location>
        <begin position="142"/>
        <end position="161"/>
    </location>
</feature>
<gene>
    <name evidence="8" type="ORF">ACJDTP_14545</name>
</gene>
<keyword evidence="5 6" id="KW-0472">Membrane</keyword>
<accession>A0ABW8S623</accession>
<dbReference type="EMBL" id="JBJIAB010000018">
    <property type="protein sequence ID" value="MFL0166291.1"/>
    <property type="molecule type" value="Genomic_DNA"/>
</dbReference>
<feature type="transmembrane region" description="Helical" evidence="6">
    <location>
        <begin position="378"/>
        <end position="396"/>
    </location>
</feature>
<evidence type="ECO:0000256" key="6">
    <source>
        <dbReference type="SAM" id="Phobius"/>
    </source>
</evidence>
<feature type="transmembrane region" description="Helical" evidence="6">
    <location>
        <begin position="85"/>
        <end position="102"/>
    </location>
</feature>
<feature type="transmembrane region" description="Helical" evidence="6">
    <location>
        <begin position="12"/>
        <end position="36"/>
    </location>
</feature>
<dbReference type="PROSITE" id="PS51257">
    <property type="entry name" value="PROKAR_LIPOPROTEIN"/>
    <property type="match status" value="1"/>
</dbReference>
<feature type="transmembrane region" description="Helical" evidence="6">
    <location>
        <begin position="167"/>
        <end position="189"/>
    </location>
</feature>
<organism evidence="8 9">
    <name type="scientific">Candidatus Clostridium helianthi</name>
    <dbReference type="NCBI Taxonomy" id="3381660"/>
    <lineage>
        <taxon>Bacteria</taxon>
        <taxon>Bacillati</taxon>
        <taxon>Bacillota</taxon>
        <taxon>Clostridia</taxon>
        <taxon>Eubacteriales</taxon>
        <taxon>Clostridiaceae</taxon>
        <taxon>Clostridium</taxon>
    </lineage>
</organism>
<keyword evidence="9" id="KW-1185">Reference proteome</keyword>
<evidence type="ECO:0000256" key="5">
    <source>
        <dbReference type="ARBA" id="ARBA00023136"/>
    </source>
</evidence>
<keyword evidence="2" id="KW-0813">Transport</keyword>
<dbReference type="InterPro" id="IPR036259">
    <property type="entry name" value="MFS_trans_sf"/>
</dbReference>
<comment type="caution">
    <text evidence="8">The sequence shown here is derived from an EMBL/GenBank/DDBJ whole genome shotgun (WGS) entry which is preliminary data.</text>
</comment>
<dbReference type="Proteomes" id="UP001623600">
    <property type="component" value="Unassembled WGS sequence"/>
</dbReference>
<evidence type="ECO:0000259" key="7">
    <source>
        <dbReference type="PROSITE" id="PS50850"/>
    </source>
</evidence>
<evidence type="ECO:0000256" key="4">
    <source>
        <dbReference type="ARBA" id="ARBA00022989"/>
    </source>
</evidence>
<comment type="subcellular location">
    <subcellularLocation>
        <location evidence="1">Cell membrane</location>
        <topology evidence="1">Multi-pass membrane protein</topology>
    </subcellularLocation>
</comment>
<evidence type="ECO:0000313" key="9">
    <source>
        <dbReference type="Proteomes" id="UP001623600"/>
    </source>
</evidence>
<proteinExistence type="predicted"/>
<feature type="transmembrane region" description="Helical" evidence="6">
    <location>
        <begin position="108"/>
        <end position="130"/>
    </location>
</feature>
<evidence type="ECO:0000256" key="1">
    <source>
        <dbReference type="ARBA" id="ARBA00004651"/>
    </source>
</evidence>
<keyword evidence="4 6" id="KW-1133">Transmembrane helix</keyword>
<reference evidence="8 9" key="1">
    <citation type="submission" date="2024-11" db="EMBL/GenBank/DDBJ databases">
        <authorList>
            <person name="Heng Y.C."/>
            <person name="Lim A.C.H."/>
            <person name="Lee J.K.Y."/>
            <person name="Kittelmann S."/>
        </authorList>
    </citation>
    <scope>NUCLEOTIDE SEQUENCE [LARGE SCALE GENOMIC DNA]</scope>
    <source>
        <strain evidence="8 9">WILCCON 0112</strain>
    </source>
</reference>
<keyword evidence="3 6" id="KW-0812">Transmembrane</keyword>
<sequence>MKMTTNKNQNTNSGISTLLILLLAVSCGVIVANLYYAQPLIELISSDIGLPSSTAGLVVTLTQMGYCIGLLFIVPLGDILENRKLVVSSLLLTVFALIIGASSNVATLFLIATFFIGLGSVAAQILVPYAAHVSPEASRGRIVGNVMSGLLLGIMLARPVASLVAGFFGWRLMFFLSAGFVLILILILYKLLPYRKPSINTQYPLLLASMWKLVKTVPILRRRAIYHVCVFGAYSLFWTTVPMLLRSPAFHLSQTGIALFALVGVSGAAASPVAGWLADKGLVKISTAIALIIVIISLLLCLLAQTGYSLALLILVIASILLDMGVSANLVLGQRVIFSLGAEYRSRLNGLYMAFFFVGGAIGSAVGGWAYAVGGWNTALYIGIAFQIIALIYFATEK</sequence>
<dbReference type="InterPro" id="IPR020846">
    <property type="entry name" value="MFS_dom"/>
</dbReference>
<feature type="transmembrane region" description="Helical" evidence="6">
    <location>
        <begin position="257"/>
        <end position="278"/>
    </location>
</feature>
<evidence type="ECO:0000256" key="3">
    <source>
        <dbReference type="ARBA" id="ARBA00022692"/>
    </source>
</evidence>
<dbReference type="PANTHER" id="PTHR42910:SF1">
    <property type="entry name" value="MAJOR FACILITATOR SUPERFAMILY (MFS) PROFILE DOMAIN-CONTAINING PROTEIN"/>
    <property type="match status" value="1"/>
</dbReference>
<dbReference type="InterPro" id="IPR011701">
    <property type="entry name" value="MFS"/>
</dbReference>
<evidence type="ECO:0000256" key="2">
    <source>
        <dbReference type="ARBA" id="ARBA00022448"/>
    </source>
</evidence>
<name>A0ABW8S623_9CLOT</name>
<dbReference type="PANTHER" id="PTHR42910">
    <property type="entry name" value="TRANSPORTER SCO4007-RELATED"/>
    <property type="match status" value="1"/>
</dbReference>
<feature type="transmembrane region" description="Helical" evidence="6">
    <location>
        <begin position="352"/>
        <end position="372"/>
    </location>
</feature>
<dbReference type="CDD" id="cd17324">
    <property type="entry name" value="MFS_NepI_like"/>
    <property type="match status" value="1"/>
</dbReference>
<feature type="transmembrane region" description="Helical" evidence="6">
    <location>
        <begin position="285"/>
        <end position="305"/>
    </location>
</feature>
<dbReference type="PROSITE" id="PS50850">
    <property type="entry name" value="MFS"/>
    <property type="match status" value="1"/>
</dbReference>
<feature type="domain" description="Major facilitator superfamily (MFS) profile" evidence="7">
    <location>
        <begin position="12"/>
        <end position="398"/>
    </location>
</feature>
<dbReference type="RefSeq" id="WP_406761630.1">
    <property type="nucleotide sequence ID" value="NZ_JBJIAB010000018.1"/>
</dbReference>
<evidence type="ECO:0000313" key="8">
    <source>
        <dbReference type="EMBL" id="MFL0166291.1"/>
    </source>
</evidence>
<dbReference type="Pfam" id="PF07690">
    <property type="entry name" value="MFS_1"/>
    <property type="match status" value="1"/>
</dbReference>
<protein>
    <submittedName>
        <fullName evidence="8">MFS transporter</fullName>
    </submittedName>
</protein>
<feature type="transmembrane region" description="Helical" evidence="6">
    <location>
        <begin position="224"/>
        <end position="245"/>
    </location>
</feature>
<feature type="transmembrane region" description="Helical" evidence="6">
    <location>
        <begin position="311"/>
        <end position="332"/>
    </location>
</feature>